<dbReference type="Pfam" id="PF00300">
    <property type="entry name" value="His_Phos_1"/>
    <property type="match status" value="1"/>
</dbReference>
<evidence type="ECO:0000313" key="7">
    <source>
        <dbReference type="EMBL" id="AZQ64406.1"/>
    </source>
</evidence>
<accession>A0A3S9P883</accession>
<keyword evidence="4" id="KW-0324">Glycolysis</keyword>
<evidence type="ECO:0000256" key="6">
    <source>
        <dbReference type="PIRSR" id="PIRSR613078-3"/>
    </source>
</evidence>
<dbReference type="AlphaFoldDB" id="A0A3S9P883"/>
<protein>
    <recommendedName>
        <fullName evidence="2">phosphoglycerate mutase (2,3-diphosphoglycerate-dependent)</fullName>
        <ecNumber evidence="2">5.4.2.11</ecNumber>
    </recommendedName>
</protein>
<dbReference type="RefSeq" id="WP_126618063.1">
    <property type="nucleotide sequence ID" value="NZ_CP034562.1"/>
</dbReference>
<evidence type="ECO:0000256" key="3">
    <source>
        <dbReference type="ARBA" id="ARBA00022432"/>
    </source>
</evidence>
<organism evidence="7 8">
    <name type="scientific">Flammeovirga pectinis</name>
    <dbReference type="NCBI Taxonomy" id="2494373"/>
    <lineage>
        <taxon>Bacteria</taxon>
        <taxon>Pseudomonadati</taxon>
        <taxon>Bacteroidota</taxon>
        <taxon>Cytophagia</taxon>
        <taxon>Cytophagales</taxon>
        <taxon>Flammeovirgaceae</taxon>
        <taxon>Flammeovirga</taxon>
    </lineage>
</organism>
<keyword evidence="8" id="KW-1185">Reference proteome</keyword>
<dbReference type="GO" id="GO:0004619">
    <property type="term" value="F:phosphoglycerate mutase activity"/>
    <property type="evidence" value="ECO:0007669"/>
    <property type="project" value="UniProtKB-EC"/>
</dbReference>
<feature type="site" description="Transition state stabilizer" evidence="6">
    <location>
        <position position="144"/>
    </location>
</feature>
<gene>
    <name evidence="7" type="ORF">EI427_19975</name>
</gene>
<evidence type="ECO:0000313" key="8">
    <source>
        <dbReference type="Proteomes" id="UP000267268"/>
    </source>
</evidence>
<dbReference type="SUPFAM" id="SSF53254">
    <property type="entry name" value="Phosphoglycerate mutase-like"/>
    <property type="match status" value="1"/>
</dbReference>
<evidence type="ECO:0000256" key="4">
    <source>
        <dbReference type="ARBA" id="ARBA00023152"/>
    </source>
</evidence>
<dbReference type="InterPro" id="IPR013078">
    <property type="entry name" value="His_Pase_superF_clade-1"/>
</dbReference>
<keyword evidence="5" id="KW-0413">Isomerase</keyword>
<sequence>MSMTIYLVRHTTPDVDASKILYGQTDLDIVDSFQDELNAIKDKTNNTLFNTIYYSPLLRCEKLALSLTGDLKLPDPRLKEIFYGDWEMNQFSELRSNIKEWVKVFDHKPAPNGESLMDVQTRVRSFWQDRIEYKEGDQIAIVTHGVVMRIILSHFLEMPLKNIFRFQFDFGKVIKLTMTEEGLVKIHI</sequence>
<dbReference type="CDD" id="cd07067">
    <property type="entry name" value="HP_PGM_like"/>
    <property type="match status" value="1"/>
</dbReference>
<dbReference type="GO" id="GO:0006096">
    <property type="term" value="P:glycolytic process"/>
    <property type="evidence" value="ECO:0007669"/>
    <property type="project" value="UniProtKB-KW"/>
</dbReference>
<dbReference type="InterPro" id="IPR005952">
    <property type="entry name" value="Phosphogly_mut1"/>
</dbReference>
<dbReference type="OrthoDB" id="9782128at2"/>
<evidence type="ECO:0000256" key="1">
    <source>
        <dbReference type="ARBA" id="ARBA00006717"/>
    </source>
</evidence>
<dbReference type="KEGG" id="fll:EI427_19975"/>
<reference evidence="7 8" key="1">
    <citation type="submission" date="2018-12" db="EMBL/GenBank/DDBJ databases">
        <title>Flammeovirga pectinis sp. nov., isolated from the gut of the Korean scallop, Patinopecten yessoensis.</title>
        <authorList>
            <person name="Bae J.-W."/>
            <person name="Jeong Y.-S."/>
            <person name="Kang W."/>
        </authorList>
    </citation>
    <scope>NUCLEOTIDE SEQUENCE [LARGE SCALE GENOMIC DNA]</scope>
    <source>
        <strain evidence="7 8">L12M1</strain>
    </source>
</reference>
<dbReference type="SMART" id="SM00855">
    <property type="entry name" value="PGAM"/>
    <property type="match status" value="1"/>
</dbReference>
<dbReference type="Gene3D" id="3.40.50.1240">
    <property type="entry name" value="Phosphoglycerate mutase-like"/>
    <property type="match status" value="1"/>
</dbReference>
<dbReference type="EC" id="5.4.2.11" evidence="2"/>
<proteinExistence type="inferred from homology"/>
<dbReference type="Proteomes" id="UP000267268">
    <property type="component" value="Chromosome 1"/>
</dbReference>
<comment type="similarity">
    <text evidence="1">Belongs to the phosphoglycerate mutase family. BPG-dependent PGAM subfamily.</text>
</comment>
<dbReference type="InterPro" id="IPR029033">
    <property type="entry name" value="His_PPase_superfam"/>
</dbReference>
<dbReference type="PANTHER" id="PTHR11931">
    <property type="entry name" value="PHOSPHOGLYCERATE MUTASE"/>
    <property type="match status" value="1"/>
</dbReference>
<dbReference type="EMBL" id="CP034562">
    <property type="protein sequence ID" value="AZQ64406.1"/>
    <property type="molecule type" value="Genomic_DNA"/>
</dbReference>
<evidence type="ECO:0000256" key="5">
    <source>
        <dbReference type="ARBA" id="ARBA00023235"/>
    </source>
</evidence>
<dbReference type="GO" id="GO:0006094">
    <property type="term" value="P:gluconeogenesis"/>
    <property type="evidence" value="ECO:0007669"/>
    <property type="project" value="UniProtKB-KW"/>
</dbReference>
<name>A0A3S9P883_9BACT</name>
<evidence type="ECO:0000256" key="2">
    <source>
        <dbReference type="ARBA" id="ARBA00012028"/>
    </source>
</evidence>
<keyword evidence="3" id="KW-0312">Gluconeogenesis</keyword>